<dbReference type="Proteomes" id="UP001209168">
    <property type="component" value="Unassembled WGS sequence"/>
</dbReference>
<name>A0AAW5UQZ7_9BACT</name>
<keyword evidence="2" id="KW-0067">ATP-binding</keyword>
<evidence type="ECO:0000259" key="1">
    <source>
        <dbReference type="Pfam" id="PF09820"/>
    </source>
</evidence>
<evidence type="ECO:0000313" key="2">
    <source>
        <dbReference type="EMBL" id="MCW4156189.1"/>
    </source>
</evidence>
<dbReference type="Pfam" id="PF08011">
    <property type="entry name" value="PDDEXK_9"/>
    <property type="match status" value="1"/>
</dbReference>
<dbReference type="PANTHER" id="PTHR34825:SF2">
    <property type="entry name" value="AAA-ATPASE-LIKE DOMAIN-CONTAINING PROTEIN"/>
    <property type="match status" value="1"/>
</dbReference>
<gene>
    <name evidence="2" type="ORF">ONT23_11735</name>
</gene>
<dbReference type="InterPro" id="IPR012547">
    <property type="entry name" value="PDDEXK_9"/>
</dbReference>
<dbReference type="RefSeq" id="WP_264901614.1">
    <property type="nucleotide sequence ID" value="NZ_JAPDVH010000001.1"/>
</dbReference>
<reference evidence="2" key="1">
    <citation type="submission" date="2022-11" db="EMBL/GenBank/DDBJ databases">
        <title>Genomic repertoires linked with pathogenic potency of arthritogenic Prevotella copri isolated from the gut of rheumatoid arthritis patients.</title>
        <authorList>
            <person name="Nii T."/>
            <person name="Maeda Y."/>
            <person name="Motooka D."/>
            <person name="Naito M."/>
            <person name="Matsumoto Y."/>
            <person name="Ogawa T."/>
            <person name="Oguro-Igashira E."/>
            <person name="Kishikawa T."/>
            <person name="Yamashita M."/>
            <person name="Koizumi S."/>
            <person name="Kurakawa T."/>
            <person name="Okumura R."/>
            <person name="Kayama H."/>
            <person name="Murakami M."/>
            <person name="Sakaguchi T."/>
            <person name="Das B."/>
            <person name="Nakamura S."/>
            <person name="Okada Y."/>
            <person name="Kumanogoh A."/>
            <person name="Takeda K."/>
        </authorList>
    </citation>
    <scope>NUCLEOTIDE SEQUENCE</scope>
    <source>
        <strain evidence="2">H012_8</strain>
    </source>
</reference>
<dbReference type="GO" id="GO:0005524">
    <property type="term" value="F:ATP binding"/>
    <property type="evidence" value="ECO:0007669"/>
    <property type="project" value="UniProtKB-KW"/>
</dbReference>
<sequence>MIENKSKMLQPDEIKEIPYGVSDFTVMRDENLYYVDKSMYIPTLENEGRFLFFIRPRRFGKSLFISMLKSYYDCNTTPEQFNRWFGDLWIGQHPTRWQGKYQILHLDFSSVGGKIEDVEVEFDRYCRVKFDSFVDIYRDHYSPEFIQKVYEAPTANTKLILINDESQKLGLQNYLIIDEYDNFTNTILNEKGEDVYHAITHADGFYRDVFKKFKGTFTRIFMTGVSPVTLDDVTSGFNIGWHISTKKAFNQMLGFSQEDVRKMFTYFKSMGKLAADCNIEWMINDMKPWYDNYCFAEGALNTQSKVFNCDMVVYYLRNYINEGKAPKEMIDRNTRTDYSKMKKLIQLDKLDGDRKSIIKTIAETGEIVAHLEESFSAYQLTDPNIFPSLLFYYGMLTIKGTRGDRMVLGIPNNNVRKQYYDYLKEMFEEKLPIDTSKLDDCFYDMAYEGKWQEGLTFLAESYAKVSSVRDGIEGERNIQGFFMAYLNLCNYYITAPELELNHGFCDFFLLPNLAHYAVKHSYIIELKVLPKKDFSALCEDRKTTKAEAQWNEAVAQIHRYAEAPRVKALRQDTLLHKIVMQFEGWKLKKIEEVE</sequence>
<protein>
    <submittedName>
        <fullName evidence="2">ATP-binding protein</fullName>
    </submittedName>
</protein>
<dbReference type="AlphaFoldDB" id="A0AAW5UQZ7"/>
<dbReference type="InterPro" id="IPR018631">
    <property type="entry name" value="AAA-ATPase-like_dom"/>
</dbReference>
<evidence type="ECO:0000313" key="3">
    <source>
        <dbReference type="Proteomes" id="UP001209168"/>
    </source>
</evidence>
<feature type="domain" description="AAA-ATPase-like" evidence="1">
    <location>
        <begin position="18"/>
        <end position="234"/>
    </location>
</feature>
<dbReference type="EMBL" id="JAPDVH010000001">
    <property type="protein sequence ID" value="MCW4156189.1"/>
    <property type="molecule type" value="Genomic_DNA"/>
</dbReference>
<dbReference type="Pfam" id="PF09820">
    <property type="entry name" value="AAA-ATPase_like"/>
    <property type="match status" value="1"/>
</dbReference>
<comment type="caution">
    <text evidence="2">The sequence shown here is derived from an EMBL/GenBank/DDBJ whole genome shotgun (WGS) entry which is preliminary data.</text>
</comment>
<keyword evidence="2" id="KW-0547">Nucleotide-binding</keyword>
<proteinExistence type="predicted"/>
<dbReference type="PANTHER" id="PTHR34825">
    <property type="entry name" value="CONSERVED PROTEIN, WITH A WEAK D-GALACTARATE DEHYDRATASE/ALTRONATE HYDROLASE DOMAIN"/>
    <property type="match status" value="1"/>
</dbReference>
<organism evidence="2 3">
    <name type="scientific">Segatella copri</name>
    <dbReference type="NCBI Taxonomy" id="165179"/>
    <lineage>
        <taxon>Bacteria</taxon>
        <taxon>Pseudomonadati</taxon>
        <taxon>Bacteroidota</taxon>
        <taxon>Bacteroidia</taxon>
        <taxon>Bacteroidales</taxon>
        <taxon>Prevotellaceae</taxon>
        <taxon>Segatella</taxon>
    </lineage>
</organism>
<accession>A0AAW5UQZ7</accession>